<dbReference type="PANTHER" id="PTHR38166:SF1">
    <property type="entry name" value="C2H2-TYPE DOMAIN-CONTAINING PROTEIN"/>
    <property type="match status" value="1"/>
</dbReference>
<dbReference type="PANTHER" id="PTHR38166">
    <property type="entry name" value="C2H2-TYPE DOMAIN-CONTAINING PROTEIN-RELATED"/>
    <property type="match status" value="1"/>
</dbReference>
<comment type="caution">
    <text evidence="2">The sequence shown here is derived from an EMBL/GenBank/DDBJ whole genome shotgun (WGS) entry which is preliminary data.</text>
</comment>
<reference evidence="2" key="1">
    <citation type="submission" date="2021-01" db="EMBL/GenBank/DDBJ databases">
        <title>Deciphering the adaptive evolutionary patterns associated with biogeogrpahic diversity in the finger millet blast pathogen Magnaporthe oryzae in Eastern Africa.</title>
        <authorList>
            <person name="Onyema G."/>
            <person name="Shittu T.A."/>
            <person name="Dodsworth S."/>
            <person name="Devilliers S."/>
            <person name="Muthumeenakshi S."/>
            <person name="Sreenivasaprasad S."/>
        </authorList>
    </citation>
    <scope>NUCLEOTIDE SEQUENCE</scope>
    <source>
        <strain evidence="2">D15/s37</strain>
    </source>
</reference>
<sequence>MRTSPLLVVRPLDLRSPYNSFYRVTSHLSSIDSFGGSVLAPGIAFQLPPTSYFSSACFRQLGGDDQSMVKGSEDKLKSYFAQPSGRQRRRDGPSPSESQARSTVNTQRSPVASLNSDTSGPNVGSSKAASSSSQRSSASPHKSRSALSTLAKVASQSRSQNEEFEAFSDHDSDCSSSSQSTCISSASSNTSVGSIYPERMWKQKKKELVDKLMVHFFAYFRPWIEDKFGIESCSDGEHDGGSRQQNSQSAGQGGKSTNRTSTTSRKRQQRHYHDEDDEMNPSDEDDGKGDGRKRNTKRARQDSGKSHQRRFACPYYKHDPQSFSSSRTCRSPGYDTIHRLKEHLKRKHLKPPYHCNRCLENLESEQALENHQRLDIPCVKRMPTKDTRLSRTQLQAIEARKPTLLTEHERWEKIYGTIFPGEPLPKSPYCHGELTELQNLGEFLDKELPPLYRNLLVTAVDQVMGDMETGLKCQLVDKVPSLLKKLVEAYCNQNSLGKQHHRDSDSNVPLARSCRDSNANIHATADCYDLIKDHSPQPTSTTSSSPEHHQSNIDLDPFDTDLLDGVDSNQLFNNLMNEIGDVIDGSDWDHLPGLYANNGGGGPH</sequence>
<proteinExistence type="predicted"/>
<name>A0ABQ8P465_PYRGI</name>
<feature type="compositionally biased region" description="Polar residues" evidence="1">
    <location>
        <begin position="95"/>
        <end position="124"/>
    </location>
</feature>
<dbReference type="Proteomes" id="UP001059893">
    <property type="component" value="Unassembled WGS sequence"/>
</dbReference>
<feature type="compositionally biased region" description="Low complexity" evidence="1">
    <location>
        <begin position="174"/>
        <end position="191"/>
    </location>
</feature>
<feature type="region of interest" description="Disordered" evidence="1">
    <location>
        <begin position="79"/>
        <end position="192"/>
    </location>
</feature>
<protein>
    <recommendedName>
        <fullName evidence="4">C2H2-type domain-containing protein</fullName>
    </recommendedName>
</protein>
<organism evidence="2 3">
    <name type="scientific">Pyricularia grisea</name>
    <name type="common">Crabgrass-specific blast fungus</name>
    <name type="synonym">Magnaporthe grisea</name>
    <dbReference type="NCBI Taxonomy" id="148305"/>
    <lineage>
        <taxon>Eukaryota</taxon>
        <taxon>Fungi</taxon>
        <taxon>Dikarya</taxon>
        <taxon>Ascomycota</taxon>
        <taxon>Pezizomycotina</taxon>
        <taxon>Sordariomycetes</taxon>
        <taxon>Sordariomycetidae</taxon>
        <taxon>Magnaporthales</taxon>
        <taxon>Pyriculariaceae</taxon>
        <taxon>Pyricularia</taxon>
    </lineage>
</organism>
<feature type="region of interest" description="Disordered" evidence="1">
    <location>
        <begin position="532"/>
        <end position="557"/>
    </location>
</feature>
<gene>
    <name evidence="2" type="ORF">MCOR33_000139</name>
</gene>
<evidence type="ECO:0000313" key="3">
    <source>
        <dbReference type="Proteomes" id="UP001059893"/>
    </source>
</evidence>
<evidence type="ECO:0000313" key="2">
    <source>
        <dbReference type="EMBL" id="KAI6305020.1"/>
    </source>
</evidence>
<feature type="region of interest" description="Disordered" evidence="1">
    <location>
        <begin position="235"/>
        <end position="330"/>
    </location>
</feature>
<accession>A0ABQ8P465</accession>
<keyword evidence="3" id="KW-1185">Reference proteome</keyword>
<dbReference type="EMBL" id="JABSND010000001">
    <property type="protein sequence ID" value="KAI6305020.1"/>
    <property type="molecule type" value="Genomic_DNA"/>
</dbReference>
<evidence type="ECO:0008006" key="4">
    <source>
        <dbReference type="Google" id="ProtNLM"/>
    </source>
</evidence>
<evidence type="ECO:0000256" key="1">
    <source>
        <dbReference type="SAM" id="MobiDB-lite"/>
    </source>
</evidence>
<feature type="compositionally biased region" description="Low complexity" evidence="1">
    <location>
        <begin position="125"/>
        <end position="148"/>
    </location>
</feature>
<feature type="compositionally biased region" description="Low complexity" evidence="1">
    <location>
        <begin position="536"/>
        <end position="545"/>
    </location>
</feature>
<feature type="compositionally biased region" description="Acidic residues" evidence="1">
    <location>
        <begin position="275"/>
        <end position="287"/>
    </location>
</feature>
<feature type="compositionally biased region" description="Basic and acidic residues" evidence="1">
    <location>
        <begin position="288"/>
        <end position="305"/>
    </location>
</feature>